<dbReference type="GO" id="GO:0016020">
    <property type="term" value="C:membrane"/>
    <property type="evidence" value="ECO:0007669"/>
    <property type="project" value="InterPro"/>
</dbReference>
<reference evidence="3 4" key="1">
    <citation type="submission" date="2016-06" db="EMBL/GenBank/DDBJ databases">
        <title>Genome sequence of halotolerant plant growth promoting strain of Halomonas elongata HEK1 isolated from salterns of Rann of Kutch, Gujarat, India.</title>
        <authorList>
            <person name="Gaba S."/>
            <person name="Singh R.N."/>
            <person name="Abrol S."/>
            <person name="Kaushik R."/>
            <person name="Saxena A.K."/>
        </authorList>
    </citation>
    <scope>NUCLEOTIDE SEQUENCE [LARGE SCALE GENOMIC DNA]</scope>
    <source>
        <strain evidence="3 4">HEK1</strain>
    </source>
</reference>
<accession>A0A1B8NZQ4</accession>
<dbReference type="InterPro" id="IPR000620">
    <property type="entry name" value="EamA_dom"/>
</dbReference>
<feature type="transmembrane region" description="Helical" evidence="1">
    <location>
        <begin position="148"/>
        <end position="166"/>
    </location>
</feature>
<feature type="transmembrane region" description="Helical" evidence="1">
    <location>
        <begin position="178"/>
        <end position="198"/>
    </location>
</feature>
<feature type="transmembrane region" description="Helical" evidence="1">
    <location>
        <begin position="33"/>
        <end position="53"/>
    </location>
</feature>
<feature type="domain" description="EamA" evidence="2">
    <location>
        <begin position="148"/>
        <end position="274"/>
    </location>
</feature>
<feature type="transmembrane region" description="Helical" evidence="1">
    <location>
        <begin position="234"/>
        <end position="254"/>
    </location>
</feature>
<gene>
    <name evidence="3" type="ORF">A8U91_04558</name>
</gene>
<evidence type="ECO:0000256" key="1">
    <source>
        <dbReference type="SAM" id="Phobius"/>
    </source>
</evidence>
<evidence type="ECO:0000259" key="2">
    <source>
        <dbReference type="Pfam" id="PF00892"/>
    </source>
</evidence>
<keyword evidence="1" id="KW-0812">Transmembrane</keyword>
<dbReference type="EMBL" id="MAJD01000002">
    <property type="protein sequence ID" value="OBX35485.1"/>
    <property type="molecule type" value="Genomic_DNA"/>
</dbReference>
<dbReference type="PATRIC" id="fig|2746.7.peg.4700"/>
<dbReference type="SUPFAM" id="SSF103481">
    <property type="entry name" value="Multidrug resistance efflux transporter EmrE"/>
    <property type="match status" value="2"/>
</dbReference>
<keyword evidence="1" id="KW-0472">Membrane</keyword>
<dbReference type="Proteomes" id="UP000092504">
    <property type="component" value="Unassembled WGS sequence"/>
</dbReference>
<dbReference type="Pfam" id="PF00892">
    <property type="entry name" value="EamA"/>
    <property type="match status" value="2"/>
</dbReference>
<feature type="transmembrane region" description="Helical" evidence="1">
    <location>
        <begin position="204"/>
        <end position="227"/>
    </location>
</feature>
<feature type="transmembrane region" description="Helical" evidence="1">
    <location>
        <begin position="260"/>
        <end position="278"/>
    </location>
</feature>
<evidence type="ECO:0000313" key="4">
    <source>
        <dbReference type="Proteomes" id="UP000092504"/>
    </source>
</evidence>
<feature type="transmembrane region" description="Helical" evidence="1">
    <location>
        <begin position="74"/>
        <end position="93"/>
    </location>
</feature>
<dbReference type="PANTHER" id="PTHR22911">
    <property type="entry name" value="ACYL-MALONYL CONDENSING ENZYME-RELATED"/>
    <property type="match status" value="1"/>
</dbReference>
<dbReference type="AlphaFoldDB" id="A0A1B8NZQ4"/>
<feature type="transmembrane region" description="Helical" evidence="1">
    <location>
        <begin position="99"/>
        <end position="116"/>
    </location>
</feature>
<dbReference type="PANTHER" id="PTHR22911:SF103">
    <property type="entry name" value="BLR2811 PROTEIN"/>
    <property type="match status" value="1"/>
</dbReference>
<evidence type="ECO:0000313" key="3">
    <source>
        <dbReference type="EMBL" id="OBX35485.1"/>
    </source>
</evidence>
<dbReference type="InterPro" id="IPR037185">
    <property type="entry name" value="EmrE-like"/>
</dbReference>
<feature type="domain" description="EamA" evidence="2">
    <location>
        <begin position="6"/>
        <end position="138"/>
    </location>
</feature>
<organism evidence="3 4">
    <name type="scientific">Halomonas elongata</name>
    <dbReference type="NCBI Taxonomy" id="2746"/>
    <lineage>
        <taxon>Bacteria</taxon>
        <taxon>Pseudomonadati</taxon>
        <taxon>Pseudomonadota</taxon>
        <taxon>Gammaproteobacteria</taxon>
        <taxon>Oceanospirillales</taxon>
        <taxon>Halomonadaceae</taxon>
        <taxon>Halomonas</taxon>
    </lineage>
</organism>
<name>A0A1B8NZQ4_HALEL</name>
<keyword evidence="1" id="KW-1133">Transmembrane helix</keyword>
<sequence length="291" mass="31738">MSSSFKGILCMCGGVLCLALGDAITKWLGETHSPLQIIFFRTLVSLPLIALIARFNGGLRKLATRRPGIHLLRGLIFTGTMVCFMWGLTLLPLAETTAIAFAAPLFVNLLSVPLLGERVDRTTLLATMLGFIGVLVVVRPGGSSFQPAALIVVGAAVFYALMMITARRYGGREHLWAMVFYTTLVPMLVSALTLPWVWQMPAPIHWPFFLLAGVLGVGAMVGLTLAFRYAPAALAAPFDYTALLWAVLLGWWLWDEVPDLWVFVGGTLIIVSGLAIAYHERRVALNRRPSA</sequence>
<protein>
    <submittedName>
        <fullName evidence="3">EamA-like transporter family protein</fullName>
    </submittedName>
</protein>
<comment type="caution">
    <text evidence="3">The sequence shown here is derived from an EMBL/GenBank/DDBJ whole genome shotgun (WGS) entry which is preliminary data.</text>
</comment>
<proteinExistence type="predicted"/>
<feature type="transmembrane region" description="Helical" evidence="1">
    <location>
        <begin position="123"/>
        <end position="142"/>
    </location>
</feature>